<dbReference type="PANTHER" id="PTHR13019:SF7">
    <property type="entry name" value="GOLGI APPARATUS MEMBRANE PROTEIN TVP23"/>
    <property type="match status" value="1"/>
</dbReference>
<dbReference type="Proteomes" id="UP000053447">
    <property type="component" value="Unassembled WGS sequence"/>
</dbReference>
<protein>
    <recommendedName>
        <fullName evidence="4 8">Golgi apparatus membrane protein TVP23</fullName>
    </recommendedName>
</protein>
<dbReference type="eggNOG" id="KOG3195">
    <property type="taxonomic scope" value="Eukaryota"/>
</dbReference>
<evidence type="ECO:0000256" key="4">
    <source>
        <dbReference type="ARBA" id="ARBA00013603"/>
    </source>
</evidence>
<feature type="transmembrane region" description="Helical" evidence="8">
    <location>
        <begin position="143"/>
        <end position="163"/>
    </location>
</feature>
<dbReference type="EMBL" id="LFWA01000017">
    <property type="protein sequence ID" value="KTW26566.1"/>
    <property type="molecule type" value="Genomic_DNA"/>
</dbReference>
<sequence>MRGQHDIYVEENPYIYKHKFQSIFQLSSHPIALFFFFLFRFLAILTYLFGFLIFHDFILIFILIIIFLAFDFWTVKNVSGRLLVGLRWWNETNSEGESIWIFESADPQNKQNVTDSRIFWFILYLVPVIWAVFGIIAFLKFNFLWLIVIIIALLLSGGNALAFTRNEEIRICLLCF</sequence>
<proteinExistence type="inferred from homology"/>
<organism evidence="9 10">
    <name type="scientific">Pneumocystis jirovecii (strain RU7)</name>
    <name type="common">Human pneumocystis pneumonia agent</name>
    <dbReference type="NCBI Taxonomy" id="1408657"/>
    <lineage>
        <taxon>Eukaryota</taxon>
        <taxon>Fungi</taxon>
        <taxon>Dikarya</taxon>
        <taxon>Ascomycota</taxon>
        <taxon>Taphrinomycotina</taxon>
        <taxon>Pneumocystomycetes</taxon>
        <taxon>Pneumocystaceae</taxon>
        <taxon>Pneumocystis</taxon>
    </lineage>
</organism>
<dbReference type="Pfam" id="PF05832">
    <property type="entry name" value="DUF846"/>
    <property type="match status" value="1"/>
</dbReference>
<keyword evidence="7 8" id="KW-0472">Membrane</keyword>
<dbReference type="STRING" id="1408657.A0A0W4ZDV2"/>
<evidence type="ECO:0000256" key="6">
    <source>
        <dbReference type="ARBA" id="ARBA00022989"/>
    </source>
</evidence>
<feature type="transmembrane region" description="Helical" evidence="8">
    <location>
        <begin position="31"/>
        <end position="51"/>
    </location>
</feature>
<dbReference type="GeneID" id="28942001"/>
<accession>A0A0W4ZDV2</accession>
<feature type="transmembrane region" description="Helical" evidence="8">
    <location>
        <begin position="57"/>
        <end position="75"/>
    </location>
</feature>
<evidence type="ECO:0000313" key="10">
    <source>
        <dbReference type="Proteomes" id="UP000053447"/>
    </source>
</evidence>
<gene>
    <name evidence="9" type="ORF">T551_03483</name>
</gene>
<keyword evidence="6 8" id="KW-1133">Transmembrane helix</keyword>
<reference evidence="10" key="1">
    <citation type="journal article" date="2016" name="Nat. Commun.">
        <title>Genome analysis of three Pneumocystis species reveals adaptation mechanisms to life exclusively in mammalian hosts.</title>
        <authorList>
            <person name="Ma L."/>
            <person name="Chen Z."/>
            <person name="Huang D.W."/>
            <person name="Kutty G."/>
            <person name="Ishihara M."/>
            <person name="Wang H."/>
            <person name="Abouelleil A."/>
            <person name="Bishop L."/>
            <person name="Davey E."/>
            <person name="Deng R."/>
            <person name="Deng X."/>
            <person name="Fan L."/>
            <person name="Fantoni G."/>
            <person name="Fitzgerald M."/>
            <person name="Gogineni E."/>
            <person name="Goldberg J.M."/>
            <person name="Handley G."/>
            <person name="Hu X."/>
            <person name="Huber C."/>
            <person name="Jiao X."/>
            <person name="Jones K."/>
            <person name="Levin J.Z."/>
            <person name="Liu Y."/>
            <person name="Macdonald P."/>
            <person name="Melnikov A."/>
            <person name="Raley C."/>
            <person name="Sassi M."/>
            <person name="Sherman B.T."/>
            <person name="Song X."/>
            <person name="Sykes S."/>
            <person name="Tran B."/>
            <person name="Walsh L."/>
            <person name="Xia Y."/>
            <person name="Yang J."/>
            <person name="Young S."/>
            <person name="Zeng Q."/>
            <person name="Zheng X."/>
            <person name="Stephens R."/>
            <person name="Nusbaum C."/>
            <person name="Birren B.W."/>
            <person name="Azadi P."/>
            <person name="Lempicki R.A."/>
            <person name="Cuomo C.A."/>
            <person name="Kovacs J.A."/>
        </authorList>
    </citation>
    <scope>NUCLEOTIDE SEQUENCE [LARGE SCALE GENOMIC DNA]</scope>
    <source>
        <strain evidence="10">RU7</strain>
    </source>
</reference>
<evidence type="ECO:0000256" key="2">
    <source>
        <dbReference type="ARBA" id="ARBA00004653"/>
    </source>
</evidence>
<feature type="transmembrane region" description="Helical" evidence="8">
    <location>
        <begin position="118"/>
        <end position="137"/>
    </location>
</feature>
<dbReference type="RefSeq" id="XP_018228095.1">
    <property type="nucleotide sequence ID" value="XM_018375746.1"/>
</dbReference>
<evidence type="ECO:0000313" key="9">
    <source>
        <dbReference type="EMBL" id="KTW26566.1"/>
    </source>
</evidence>
<dbReference type="VEuPathDB" id="FungiDB:T551_03483"/>
<comment type="function">
    <text evidence="1 8">Golgi membrane protein involved in vesicular trafficking.</text>
</comment>
<name>A0A0W4ZDV2_PNEJ7</name>
<dbReference type="GO" id="GO:0016192">
    <property type="term" value="P:vesicle-mediated transport"/>
    <property type="evidence" value="ECO:0007669"/>
    <property type="project" value="EnsemblFungi"/>
</dbReference>
<dbReference type="GO" id="GO:0000139">
    <property type="term" value="C:Golgi membrane"/>
    <property type="evidence" value="ECO:0007669"/>
    <property type="project" value="UniProtKB-SubCell"/>
</dbReference>
<evidence type="ECO:0000256" key="1">
    <source>
        <dbReference type="ARBA" id="ARBA00003246"/>
    </source>
</evidence>
<dbReference type="OrthoDB" id="2151161at2759"/>
<dbReference type="InterPro" id="IPR008564">
    <property type="entry name" value="TVP23-like"/>
</dbReference>
<comment type="similarity">
    <text evidence="3 8">Belongs to the TVP23 family.</text>
</comment>
<keyword evidence="5 8" id="KW-0812">Transmembrane</keyword>
<evidence type="ECO:0000256" key="3">
    <source>
        <dbReference type="ARBA" id="ARBA00005467"/>
    </source>
</evidence>
<keyword evidence="8" id="KW-0333">Golgi apparatus</keyword>
<evidence type="ECO:0000256" key="7">
    <source>
        <dbReference type="ARBA" id="ARBA00023136"/>
    </source>
</evidence>
<evidence type="ECO:0000256" key="8">
    <source>
        <dbReference type="RuleBase" id="RU361206"/>
    </source>
</evidence>
<comment type="caution">
    <text evidence="9">The sequence shown here is derived from an EMBL/GenBank/DDBJ whole genome shotgun (WGS) entry which is preliminary data.</text>
</comment>
<dbReference type="PANTHER" id="PTHR13019">
    <property type="entry name" value="GOLGI APPARATUS MEMBRANE PROTEIN TVP23"/>
    <property type="match status" value="1"/>
</dbReference>
<keyword evidence="10" id="KW-1185">Reference proteome</keyword>
<dbReference type="AlphaFoldDB" id="A0A0W4ZDV2"/>
<dbReference type="GO" id="GO:0009306">
    <property type="term" value="P:protein secretion"/>
    <property type="evidence" value="ECO:0007669"/>
    <property type="project" value="TreeGrafter"/>
</dbReference>
<comment type="subcellular location">
    <subcellularLocation>
        <location evidence="2 8">Golgi apparatus membrane</location>
        <topology evidence="2 8">Multi-pass membrane protein</topology>
    </subcellularLocation>
</comment>
<evidence type="ECO:0000256" key="5">
    <source>
        <dbReference type="ARBA" id="ARBA00022692"/>
    </source>
</evidence>